<dbReference type="RefSeq" id="WP_138363807.1">
    <property type="nucleotide sequence ID" value="NZ_VCEJ01000002.1"/>
</dbReference>
<evidence type="ECO:0000259" key="4">
    <source>
        <dbReference type="Pfam" id="PF00535"/>
    </source>
</evidence>
<dbReference type="Gene3D" id="3.90.550.10">
    <property type="entry name" value="Spore Coat Polysaccharide Biosynthesis Protein SpsA, Chain A"/>
    <property type="match status" value="1"/>
</dbReference>
<dbReference type="OrthoDB" id="1016922at2"/>
<dbReference type="AlphaFoldDB" id="A0A5R9L207"/>
<evidence type="ECO:0000313" key="6">
    <source>
        <dbReference type="Proteomes" id="UP000306402"/>
    </source>
</evidence>
<dbReference type="EMBL" id="VCEJ01000002">
    <property type="protein sequence ID" value="TLV02596.1"/>
    <property type="molecule type" value="Genomic_DNA"/>
</dbReference>
<keyword evidence="2" id="KW-0328">Glycosyltransferase</keyword>
<organism evidence="5 6">
    <name type="scientific">Dyadobacter luticola</name>
    <dbReference type="NCBI Taxonomy" id="1979387"/>
    <lineage>
        <taxon>Bacteria</taxon>
        <taxon>Pseudomonadati</taxon>
        <taxon>Bacteroidota</taxon>
        <taxon>Cytophagia</taxon>
        <taxon>Cytophagales</taxon>
        <taxon>Spirosomataceae</taxon>
        <taxon>Dyadobacter</taxon>
    </lineage>
</organism>
<reference evidence="5 6" key="1">
    <citation type="submission" date="2019-05" db="EMBL/GenBank/DDBJ databases">
        <authorList>
            <person name="Qu J.-H."/>
        </authorList>
    </citation>
    <scope>NUCLEOTIDE SEQUENCE [LARGE SCALE GENOMIC DNA]</scope>
    <source>
        <strain evidence="5 6">T17</strain>
    </source>
</reference>
<protein>
    <submittedName>
        <fullName evidence="5">Glycosyltransferase family 2 protein</fullName>
    </submittedName>
</protein>
<dbReference type="CDD" id="cd00761">
    <property type="entry name" value="Glyco_tranf_GTA_type"/>
    <property type="match status" value="1"/>
</dbReference>
<name>A0A5R9L207_9BACT</name>
<evidence type="ECO:0000256" key="1">
    <source>
        <dbReference type="ARBA" id="ARBA00006739"/>
    </source>
</evidence>
<keyword evidence="6" id="KW-1185">Reference proteome</keyword>
<proteinExistence type="inferred from homology"/>
<dbReference type="GO" id="GO:0016757">
    <property type="term" value="F:glycosyltransferase activity"/>
    <property type="evidence" value="ECO:0007669"/>
    <property type="project" value="UniProtKB-KW"/>
</dbReference>
<evidence type="ECO:0000313" key="5">
    <source>
        <dbReference type="EMBL" id="TLV02596.1"/>
    </source>
</evidence>
<comment type="similarity">
    <text evidence="1">Belongs to the glycosyltransferase 2 family.</text>
</comment>
<keyword evidence="3 5" id="KW-0808">Transferase</keyword>
<comment type="caution">
    <text evidence="5">The sequence shown here is derived from an EMBL/GenBank/DDBJ whole genome shotgun (WGS) entry which is preliminary data.</text>
</comment>
<dbReference type="InterPro" id="IPR029044">
    <property type="entry name" value="Nucleotide-diphossugar_trans"/>
</dbReference>
<dbReference type="PANTHER" id="PTHR43630">
    <property type="entry name" value="POLY-BETA-1,6-N-ACETYL-D-GLUCOSAMINE SYNTHASE"/>
    <property type="match status" value="1"/>
</dbReference>
<accession>A0A5R9L207</accession>
<feature type="domain" description="Glycosyltransferase 2-like" evidence="4">
    <location>
        <begin position="46"/>
        <end position="176"/>
    </location>
</feature>
<gene>
    <name evidence="5" type="ORF">FEN17_02950</name>
</gene>
<dbReference type="Pfam" id="PF00535">
    <property type="entry name" value="Glycos_transf_2"/>
    <property type="match status" value="1"/>
</dbReference>
<dbReference type="SUPFAM" id="SSF53448">
    <property type="entry name" value="Nucleotide-diphospho-sugar transferases"/>
    <property type="match status" value="1"/>
</dbReference>
<sequence>MSFFTNPDWLKQYSYPFESFDQIPESAFNEINQRLDARKTSDPLITIMIAAWNEEVNLLRCVATLSAMTTTRPFEILVVNNNSTDKTQQTIDKLHVRTVFQAIQGPGPARQMGLENARGKYILLADADCFYPNCWVDEMMKVLTQPDVVCVYGRYSFISEEGYSRWQLSLLETAKDLIAEYRHMNRPYLNTYGISMGFVREPALKIGFVMKNVRGEDGRLAYALMSYGKIKQVKNNAARAWTGARTLKRDGSFISLFTKRVIKEIRGLFFNLHSKAPKEIEKL</sequence>
<dbReference type="InterPro" id="IPR001173">
    <property type="entry name" value="Glyco_trans_2-like"/>
</dbReference>
<dbReference type="Proteomes" id="UP000306402">
    <property type="component" value="Unassembled WGS sequence"/>
</dbReference>
<evidence type="ECO:0000256" key="2">
    <source>
        <dbReference type="ARBA" id="ARBA00022676"/>
    </source>
</evidence>
<dbReference type="PANTHER" id="PTHR43630:SF1">
    <property type="entry name" value="POLY-BETA-1,6-N-ACETYL-D-GLUCOSAMINE SYNTHASE"/>
    <property type="match status" value="1"/>
</dbReference>
<evidence type="ECO:0000256" key="3">
    <source>
        <dbReference type="ARBA" id="ARBA00022679"/>
    </source>
</evidence>